<sequence>MELSLHMGTKLHTEFLSFYHWVKPLYYEQIDQADWVPRLQSFSRAGTFKIMQDCHD</sequence>
<dbReference type="AlphaFoldDB" id="A0A2J5HV11"/>
<accession>A0A2J5HV11</accession>
<dbReference type="EMBL" id="KZ559541">
    <property type="protein sequence ID" value="PLN81038.1"/>
    <property type="molecule type" value="Genomic_DNA"/>
</dbReference>
<protein>
    <submittedName>
        <fullName evidence="1">Uncharacterized protein</fullName>
    </submittedName>
</protein>
<evidence type="ECO:0000313" key="2">
    <source>
        <dbReference type="Proteomes" id="UP000235023"/>
    </source>
</evidence>
<dbReference type="OrthoDB" id="10459435at2759"/>
<organism evidence="1 2">
    <name type="scientific">Aspergillus taichungensis</name>
    <dbReference type="NCBI Taxonomy" id="482145"/>
    <lineage>
        <taxon>Eukaryota</taxon>
        <taxon>Fungi</taxon>
        <taxon>Dikarya</taxon>
        <taxon>Ascomycota</taxon>
        <taxon>Pezizomycotina</taxon>
        <taxon>Eurotiomycetes</taxon>
        <taxon>Eurotiomycetidae</taxon>
        <taxon>Eurotiales</taxon>
        <taxon>Aspergillaceae</taxon>
        <taxon>Aspergillus</taxon>
        <taxon>Aspergillus subgen. Circumdati</taxon>
    </lineage>
</organism>
<proteinExistence type="predicted"/>
<keyword evidence="2" id="KW-1185">Reference proteome</keyword>
<dbReference type="Proteomes" id="UP000235023">
    <property type="component" value="Unassembled WGS sequence"/>
</dbReference>
<evidence type="ECO:0000313" key="1">
    <source>
        <dbReference type="EMBL" id="PLN81038.1"/>
    </source>
</evidence>
<gene>
    <name evidence="1" type="ORF">BDW42DRAFT_169853</name>
</gene>
<name>A0A2J5HV11_9EURO</name>
<reference evidence="2" key="1">
    <citation type="submission" date="2017-12" db="EMBL/GenBank/DDBJ databases">
        <authorList>
            <consortium name="DOE Joint Genome Institute"/>
            <person name="Mondo S.J."/>
            <person name="Kjaerbolling I."/>
            <person name="Vesth T.C."/>
            <person name="Frisvad J.C."/>
            <person name="Nybo J.L."/>
            <person name="Theobald S."/>
            <person name="Kuo A."/>
            <person name="Bowyer P."/>
            <person name="Matsuda Y."/>
            <person name="Lyhne E.K."/>
            <person name="Kogle M.E."/>
            <person name="Clum A."/>
            <person name="Lipzen A."/>
            <person name="Salamov A."/>
            <person name="Ngan C.Y."/>
            <person name="Daum C."/>
            <person name="Chiniquy J."/>
            <person name="Barry K."/>
            <person name="LaButti K."/>
            <person name="Haridas S."/>
            <person name="Simmons B.A."/>
            <person name="Magnuson J.K."/>
            <person name="Mortensen U.H."/>
            <person name="Larsen T.O."/>
            <person name="Grigoriev I.V."/>
            <person name="Baker S.E."/>
            <person name="Andersen M.R."/>
            <person name="Nordberg H.P."/>
            <person name="Cantor M.N."/>
            <person name="Hua S.X."/>
        </authorList>
    </citation>
    <scope>NUCLEOTIDE SEQUENCE [LARGE SCALE GENOMIC DNA]</scope>
    <source>
        <strain evidence="2">IBT 19404</strain>
    </source>
</reference>